<dbReference type="InterPro" id="IPR045455">
    <property type="entry name" value="NrS-1_pol-like_helicase"/>
</dbReference>
<dbReference type="InterPro" id="IPR014819">
    <property type="entry name" value="PriCT_2"/>
</dbReference>
<feature type="domain" description="SF3 helicase" evidence="5">
    <location>
        <begin position="651"/>
        <end position="829"/>
    </location>
</feature>
<dbReference type="PROSITE" id="PS51206">
    <property type="entry name" value="SF3_HELICASE_1"/>
    <property type="match status" value="1"/>
</dbReference>
<keyword evidence="3" id="KW-0067">ATP-binding</keyword>
<dbReference type="SUPFAM" id="SSF52540">
    <property type="entry name" value="P-loop containing nucleoside triphosphate hydrolases"/>
    <property type="match status" value="1"/>
</dbReference>
<dbReference type="GO" id="GO:0005524">
    <property type="term" value="F:ATP binding"/>
    <property type="evidence" value="ECO:0007669"/>
    <property type="project" value="UniProtKB-KW"/>
</dbReference>
<accession>A0A6C0HLU7</accession>
<dbReference type="Pfam" id="PF08707">
    <property type="entry name" value="PriCT_2"/>
    <property type="match status" value="1"/>
</dbReference>
<proteinExistence type="predicted"/>
<dbReference type="InterPro" id="IPR006500">
    <property type="entry name" value="Helicase_put_C_phage/plasmid"/>
</dbReference>
<dbReference type="Pfam" id="PF19263">
    <property type="entry name" value="DUF5906"/>
    <property type="match status" value="1"/>
</dbReference>
<organism evidence="6">
    <name type="scientific">viral metagenome</name>
    <dbReference type="NCBI Taxonomy" id="1070528"/>
    <lineage>
        <taxon>unclassified sequences</taxon>
        <taxon>metagenomes</taxon>
        <taxon>organismal metagenomes</taxon>
    </lineage>
</organism>
<dbReference type="InterPro" id="IPR014818">
    <property type="entry name" value="Phage/plasmid_primase_P4_C"/>
</dbReference>
<dbReference type="Gene3D" id="3.40.50.300">
    <property type="entry name" value="P-loop containing nucleotide triphosphate hydrolases"/>
    <property type="match status" value="1"/>
</dbReference>
<dbReference type="PANTHER" id="PTHR35372:SF2">
    <property type="entry name" value="SF3 HELICASE DOMAIN-CONTAINING PROTEIN"/>
    <property type="match status" value="1"/>
</dbReference>
<dbReference type="InterPro" id="IPR014015">
    <property type="entry name" value="Helicase_SF3_DNA-vir"/>
</dbReference>
<feature type="compositionally biased region" description="Basic and acidic residues" evidence="4">
    <location>
        <begin position="500"/>
        <end position="513"/>
    </location>
</feature>
<dbReference type="PANTHER" id="PTHR35372">
    <property type="entry name" value="ATP BINDING PROTEIN-RELATED"/>
    <property type="match status" value="1"/>
</dbReference>
<feature type="compositionally biased region" description="Low complexity" evidence="4">
    <location>
        <begin position="518"/>
        <end position="529"/>
    </location>
</feature>
<dbReference type="InterPro" id="IPR027417">
    <property type="entry name" value="P-loop_NTPase"/>
</dbReference>
<evidence type="ECO:0000313" key="6">
    <source>
        <dbReference type="EMBL" id="QHT81612.1"/>
    </source>
</evidence>
<protein>
    <recommendedName>
        <fullName evidence="5">SF3 helicase domain-containing protein</fullName>
    </recommendedName>
</protein>
<evidence type="ECO:0000256" key="1">
    <source>
        <dbReference type="ARBA" id="ARBA00022741"/>
    </source>
</evidence>
<evidence type="ECO:0000256" key="4">
    <source>
        <dbReference type="SAM" id="MobiDB-lite"/>
    </source>
</evidence>
<dbReference type="InterPro" id="IPR056443">
    <property type="entry name" value="AEP_C962R"/>
</dbReference>
<dbReference type="Pfam" id="PF23162">
    <property type="entry name" value="AEP_C962R"/>
    <property type="match status" value="1"/>
</dbReference>
<evidence type="ECO:0000256" key="2">
    <source>
        <dbReference type="ARBA" id="ARBA00022801"/>
    </source>
</evidence>
<evidence type="ECO:0000256" key="3">
    <source>
        <dbReference type="ARBA" id="ARBA00022840"/>
    </source>
</evidence>
<dbReference type="NCBIfam" id="TIGR01613">
    <property type="entry name" value="primase_Cterm"/>
    <property type="match status" value="1"/>
</dbReference>
<name>A0A6C0HLU7_9ZZZZ</name>
<dbReference type="InterPro" id="IPR051620">
    <property type="entry name" value="ORF904-like_C"/>
</dbReference>
<sequence>MQSTPVHKFISQCRLFNDVTKLNVLSQHSTQCKSGKWLITDEIYPQFLKTICKTLEDEPKQQMHFMEKPSETANMLKIDIDMRFNATEEEIKTRTGLKRRYADEFVELLVNILKENIDKIIEVKESYNIYVQEKKSPRITHENTIKDGIHIIVPDLVMNNAALFYLRELIIEDDSFQEIVKEIDNISKIEDVIDKRIIYPNAWYIYGCGKPEDYGDYYKITHIYKVLKKADNTSLKKIGTSTKTLIENIMMFSNLGKKHNVEYIIDEEELNSKYGSNALEKKPLLKKDRINILRHFGLNQSNFRNNSTLSDPEISAILNCLKKNRADDYQDWRRVGLSLYNMSHKNYTLWNTWSQASAKFNDDICFNVWYTEFPKFSRYNMGLHKLKDMARQDNPEEYKKIININKQKFFKKWLLEHVKETHIKGLSIDTLSKNIKDYIKDYATFNVACACPSPGAIWYKFDKHKWTEDKAANKIYMLMTENLKSELMYVFNDLKEEITRNSNKESGNRHNDTDNNNDDNNTVDTTNPNESDLSFFNFLKNDRPTVEHVEAQAKQELQNNQDRICLQKCGNIHEFLSNNTGKNKIIDNLSQICYDEEFYINLDENRNVLICKNGVLDLATCLFRTGEPDDMMTISTRIEFPKNVDSLEAQENLHSIQEWLDKIYPDEQIQDYVLNNFAVKLSGNLHKEKFLIFTGSGSNGKSQFFKLIIKVYGDYYRQFPNTLLNTQKSAPNGPTPEIAKLKGCRIAVTTEPKGGQPFESDLVKELVSGDPLTGRHLNKDPITFIPQYRMIMQCNDIPRNESTDDGFWRKIFVIPCDAKFVTKEEDMYKINNSEYPNHFVGLDQEHLYPEWAPYFLYMLFERYKTLKEANFEFPTPERVKIATKEYQDEASTYTQFFSEKIDAAPGYKVEASVLYSEFQLFVGRDFRTQKSVFLKQMERYIKKPKGMKKEYYGFRLKNTTGETIEDE</sequence>
<dbReference type="EMBL" id="MN739986">
    <property type="protein sequence ID" value="QHT81612.1"/>
    <property type="molecule type" value="Genomic_DNA"/>
</dbReference>
<keyword evidence="1" id="KW-0547">Nucleotide-binding</keyword>
<dbReference type="Pfam" id="PF08706">
    <property type="entry name" value="D5_N"/>
    <property type="match status" value="1"/>
</dbReference>
<feature type="region of interest" description="Disordered" evidence="4">
    <location>
        <begin position="500"/>
        <end position="530"/>
    </location>
</feature>
<dbReference type="AlphaFoldDB" id="A0A6C0HLU7"/>
<reference evidence="6" key="1">
    <citation type="journal article" date="2020" name="Nature">
        <title>Giant virus diversity and host interactions through global metagenomics.</title>
        <authorList>
            <person name="Schulz F."/>
            <person name="Roux S."/>
            <person name="Paez-Espino D."/>
            <person name="Jungbluth S."/>
            <person name="Walsh D.A."/>
            <person name="Denef V.J."/>
            <person name="McMahon K.D."/>
            <person name="Konstantinidis K.T."/>
            <person name="Eloe-Fadrosh E.A."/>
            <person name="Kyrpides N.C."/>
            <person name="Woyke T."/>
        </authorList>
    </citation>
    <scope>NUCLEOTIDE SEQUENCE</scope>
    <source>
        <strain evidence="6">GVMAG-M-3300023184-13</strain>
    </source>
</reference>
<keyword evidence="2" id="KW-0378">Hydrolase</keyword>
<evidence type="ECO:0000259" key="5">
    <source>
        <dbReference type="PROSITE" id="PS51206"/>
    </source>
</evidence>
<dbReference type="GO" id="GO:0016817">
    <property type="term" value="F:hydrolase activity, acting on acid anhydrides"/>
    <property type="evidence" value="ECO:0007669"/>
    <property type="project" value="InterPro"/>
</dbReference>